<proteinExistence type="predicted"/>
<gene>
    <name evidence="3" type="primary">LOC112686009</name>
</gene>
<sequence>MNFENEVEFIYNTRSRDGHIDTAFYERLATALVNDIERERNVEESEEIDEIELFPADDDDCDVDYVPNEDDASDIENEVIIEPNDLVDSDEEFTESETQNLCTSTSEECFYGKDGTKWEKNEPNTGVRIRQHNVMRFRSGPKERNSVPIEVFKKFFTRDIAFIIITETNRYGKDSIQKWNASNPGRKKKVWKDVTESELDAFIGILLAAGVSHNNTQKSEVLWRTDGLPIFRAAMSHKRFLLLTRYIRFDDGRTRPFRLQSDKAAPIRDIWNYMNENLAKNYSPYENITIDEQLFPYRGKTKFTQYIPSKPAKYGIKIWWACDSKTKYPLQGKLFTGWQEGNERETNQGENVMLQLAKSYSNSGRTIIADNFFTTLEGAKRLTKIGLAFVGTIRSNKRCIPEEMRKHPSRPVLSSRFGFNDNLVSICSYVPKKNKCVNLLSTVHYTKYCEGEAKKPEAILFYNKNNGGVDCMDQMVTHFTSKRATKRWIFAFFL</sequence>
<protein>
    <submittedName>
        <fullName evidence="3">PiggyBac transposable element-derived protein 4-like</fullName>
    </submittedName>
</protein>
<keyword evidence="2" id="KW-1185">Reference proteome</keyword>
<evidence type="ECO:0000313" key="2">
    <source>
        <dbReference type="Proteomes" id="UP000694846"/>
    </source>
</evidence>
<accession>A0A8B8FTT1</accession>
<dbReference type="PANTHER" id="PTHR46599">
    <property type="entry name" value="PIGGYBAC TRANSPOSABLE ELEMENT-DERIVED PROTEIN 4"/>
    <property type="match status" value="1"/>
</dbReference>
<dbReference type="PANTHER" id="PTHR46599:SF6">
    <property type="entry name" value="DUAL SPECIFICITY PHOSPHATASE 26"/>
    <property type="match status" value="1"/>
</dbReference>
<dbReference type="RefSeq" id="XP_025413893.1">
    <property type="nucleotide sequence ID" value="XM_025558108.1"/>
</dbReference>
<dbReference type="GeneID" id="112686009"/>
<feature type="domain" description="PiggyBac transposable element-derived protein" evidence="1">
    <location>
        <begin position="148"/>
        <end position="491"/>
    </location>
</feature>
<evidence type="ECO:0000313" key="3">
    <source>
        <dbReference type="RefSeq" id="XP_025413893.1"/>
    </source>
</evidence>
<organism evidence="2 3">
    <name type="scientific">Sipha flava</name>
    <name type="common">yellow sugarcane aphid</name>
    <dbReference type="NCBI Taxonomy" id="143950"/>
    <lineage>
        <taxon>Eukaryota</taxon>
        <taxon>Metazoa</taxon>
        <taxon>Ecdysozoa</taxon>
        <taxon>Arthropoda</taxon>
        <taxon>Hexapoda</taxon>
        <taxon>Insecta</taxon>
        <taxon>Pterygota</taxon>
        <taxon>Neoptera</taxon>
        <taxon>Paraneoptera</taxon>
        <taxon>Hemiptera</taxon>
        <taxon>Sternorrhyncha</taxon>
        <taxon>Aphidomorpha</taxon>
        <taxon>Aphidoidea</taxon>
        <taxon>Aphididae</taxon>
        <taxon>Sipha</taxon>
    </lineage>
</organism>
<dbReference type="AlphaFoldDB" id="A0A8B8FTT1"/>
<dbReference type="OrthoDB" id="10049986at2759"/>
<evidence type="ECO:0000259" key="1">
    <source>
        <dbReference type="Pfam" id="PF13843"/>
    </source>
</evidence>
<reference evidence="3" key="1">
    <citation type="submission" date="2025-08" db="UniProtKB">
        <authorList>
            <consortium name="RefSeq"/>
        </authorList>
    </citation>
    <scope>IDENTIFICATION</scope>
    <source>
        <tissue evidence="3">Whole body</tissue>
    </source>
</reference>
<dbReference type="Proteomes" id="UP000694846">
    <property type="component" value="Unplaced"/>
</dbReference>
<dbReference type="InterPro" id="IPR029526">
    <property type="entry name" value="PGBD"/>
</dbReference>
<dbReference type="Pfam" id="PF13843">
    <property type="entry name" value="DDE_Tnp_1_7"/>
    <property type="match status" value="1"/>
</dbReference>
<name>A0A8B8FTT1_9HEMI</name>